<dbReference type="AlphaFoldDB" id="A0A5J4WFE7"/>
<dbReference type="Proteomes" id="UP000324800">
    <property type="component" value="Unassembled WGS sequence"/>
</dbReference>
<reference evidence="1 2" key="1">
    <citation type="submission" date="2019-03" db="EMBL/GenBank/DDBJ databases">
        <title>Single cell metagenomics reveals metabolic interactions within the superorganism composed of flagellate Streblomastix strix and complex community of Bacteroidetes bacteria on its surface.</title>
        <authorList>
            <person name="Treitli S.C."/>
            <person name="Kolisko M."/>
            <person name="Husnik F."/>
            <person name="Keeling P."/>
            <person name="Hampl V."/>
        </authorList>
    </citation>
    <scope>NUCLEOTIDE SEQUENCE [LARGE SCALE GENOMIC DNA]</scope>
    <source>
        <strain evidence="1">ST1C</strain>
    </source>
</reference>
<sequence length="129" mass="14765">MVGWVGRALGGWVGIPNLKPNSITFEDILLWRRYSFQISKDFRVHLIHNTQTGLLAAKVMQNSLFDEKEWEAAGRLQQGDPIPFIVQFKAAKQFDEMVVILIEFANLRTLDHIIKKNYTLKPGTLRAIA</sequence>
<proteinExistence type="predicted"/>
<name>A0A5J4WFE7_9EUKA</name>
<accession>A0A5J4WFE7</accession>
<evidence type="ECO:0000313" key="1">
    <source>
        <dbReference type="EMBL" id="KAA6393707.1"/>
    </source>
</evidence>
<comment type="caution">
    <text evidence="1">The sequence shown here is derived from an EMBL/GenBank/DDBJ whole genome shotgun (WGS) entry which is preliminary data.</text>
</comment>
<dbReference type="EMBL" id="SNRW01002160">
    <property type="protein sequence ID" value="KAA6393707.1"/>
    <property type="molecule type" value="Genomic_DNA"/>
</dbReference>
<feature type="non-terminal residue" evidence="1">
    <location>
        <position position="129"/>
    </location>
</feature>
<organism evidence="1 2">
    <name type="scientific">Streblomastix strix</name>
    <dbReference type="NCBI Taxonomy" id="222440"/>
    <lineage>
        <taxon>Eukaryota</taxon>
        <taxon>Metamonada</taxon>
        <taxon>Preaxostyla</taxon>
        <taxon>Oxymonadida</taxon>
        <taxon>Streblomastigidae</taxon>
        <taxon>Streblomastix</taxon>
    </lineage>
</organism>
<gene>
    <name evidence="1" type="ORF">EZS28_010762</name>
</gene>
<protein>
    <recommendedName>
        <fullName evidence="3">Protein kinase domain-containing protein</fullName>
    </recommendedName>
</protein>
<evidence type="ECO:0000313" key="2">
    <source>
        <dbReference type="Proteomes" id="UP000324800"/>
    </source>
</evidence>
<evidence type="ECO:0008006" key="3">
    <source>
        <dbReference type="Google" id="ProtNLM"/>
    </source>
</evidence>